<protein>
    <submittedName>
        <fullName evidence="2">Uncharacterized protein</fullName>
    </submittedName>
</protein>
<name>A0A939LXF7_9CELL</name>
<keyword evidence="1" id="KW-0472">Membrane</keyword>
<evidence type="ECO:0000313" key="2">
    <source>
        <dbReference type="EMBL" id="MBO1753032.1"/>
    </source>
</evidence>
<sequence>MGKPPHPVVRWIARHRRLLRALALAYVALSCWHAYSLRHDAWVLTLVNGVAVGVVWWTLPAAYAGRVREDDEGLRET</sequence>
<dbReference type="PROSITE" id="PS51257">
    <property type="entry name" value="PROKAR_LIPOPROTEIN"/>
    <property type="match status" value="1"/>
</dbReference>
<feature type="transmembrane region" description="Helical" evidence="1">
    <location>
        <begin position="18"/>
        <end position="35"/>
    </location>
</feature>
<reference evidence="2" key="1">
    <citation type="submission" date="2021-03" db="EMBL/GenBank/DDBJ databases">
        <title>Actinotalea soli sp. nov., isolated from soil.</title>
        <authorList>
            <person name="Ping W."/>
            <person name="Zhang J."/>
        </authorList>
    </citation>
    <scope>NUCLEOTIDE SEQUENCE</scope>
    <source>
        <strain evidence="2">BY-33</strain>
    </source>
</reference>
<feature type="transmembrane region" description="Helical" evidence="1">
    <location>
        <begin position="41"/>
        <end position="59"/>
    </location>
</feature>
<comment type="caution">
    <text evidence="2">The sequence shown here is derived from an EMBL/GenBank/DDBJ whole genome shotgun (WGS) entry which is preliminary data.</text>
</comment>
<dbReference type="AlphaFoldDB" id="A0A939LXF7"/>
<accession>A0A939LXF7</accession>
<dbReference type="Proteomes" id="UP000664209">
    <property type="component" value="Unassembled WGS sequence"/>
</dbReference>
<keyword evidence="3" id="KW-1185">Reference proteome</keyword>
<organism evidence="2 3">
    <name type="scientific">Actinotalea soli</name>
    <dbReference type="NCBI Taxonomy" id="2819234"/>
    <lineage>
        <taxon>Bacteria</taxon>
        <taxon>Bacillati</taxon>
        <taxon>Actinomycetota</taxon>
        <taxon>Actinomycetes</taxon>
        <taxon>Micrococcales</taxon>
        <taxon>Cellulomonadaceae</taxon>
        <taxon>Actinotalea</taxon>
    </lineage>
</organism>
<gene>
    <name evidence="2" type="ORF">J4G33_14560</name>
</gene>
<evidence type="ECO:0000313" key="3">
    <source>
        <dbReference type="Proteomes" id="UP000664209"/>
    </source>
</evidence>
<dbReference type="RefSeq" id="WP_208056714.1">
    <property type="nucleotide sequence ID" value="NZ_JAGEMK010000009.1"/>
</dbReference>
<evidence type="ECO:0000256" key="1">
    <source>
        <dbReference type="SAM" id="Phobius"/>
    </source>
</evidence>
<dbReference type="EMBL" id="JAGEMK010000009">
    <property type="protein sequence ID" value="MBO1753032.1"/>
    <property type="molecule type" value="Genomic_DNA"/>
</dbReference>
<keyword evidence="1" id="KW-0812">Transmembrane</keyword>
<keyword evidence="1" id="KW-1133">Transmembrane helix</keyword>
<proteinExistence type="predicted"/>